<dbReference type="Proteomes" id="UP000070376">
    <property type="component" value="Unassembled WGS sequence"/>
</dbReference>
<evidence type="ECO:0000313" key="3">
    <source>
        <dbReference type="Proteomes" id="UP000032024"/>
    </source>
</evidence>
<dbReference type="Proteomes" id="UP000032024">
    <property type="component" value="Chromosome"/>
</dbReference>
<evidence type="ECO:0008006" key="5">
    <source>
        <dbReference type="Google" id="ProtNLM"/>
    </source>
</evidence>
<reference evidence="2" key="4">
    <citation type="submission" date="2016-01" db="EMBL/GenBank/DDBJ databases">
        <authorList>
            <person name="Oliw E.H."/>
        </authorList>
    </citation>
    <scope>NUCLEOTIDE SEQUENCE [LARGE SCALE GENOMIC DNA]</scope>
    <source>
        <strain evidence="2">GED7749B</strain>
    </source>
</reference>
<reference evidence="3" key="2">
    <citation type="submission" date="2015-01" db="EMBL/GenBank/DDBJ databases">
        <title>Comparative genome analysis of Bacillus coagulans HM-08, Clostridium butyricum HM-68, Bacillus subtilis HM-66 and Bacillus paralicheniformis BL-09.</title>
        <authorList>
            <person name="Zhang H."/>
        </authorList>
    </citation>
    <scope>NUCLEOTIDE SEQUENCE [LARGE SCALE GENOMIC DNA]</scope>
    <source>
        <strain evidence="3">HM-08</strain>
    </source>
</reference>
<evidence type="ECO:0000313" key="1">
    <source>
        <dbReference type="EMBL" id="AJO23558.1"/>
    </source>
</evidence>
<accession>A0A0C5C5F3</accession>
<evidence type="ECO:0000313" key="4">
    <source>
        <dbReference type="Proteomes" id="UP000070376"/>
    </source>
</evidence>
<proteinExistence type="predicted"/>
<organism evidence="2 4">
    <name type="scientific">Heyndrickxia coagulans</name>
    <name type="common">Weizmannia coagulans</name>
    <dbReference type="NCBI Taxonomy" id="1398"/>
    <lineage>
        <taxon>Bacteria</taxon>
        <taxon>Bacillati</taxon>
        <taxon>Bacillota</taxon>
        <taxon>Bacilli</taxon>
        <taxon>Bacillales</taxon>
        <taxon>Bacillaceae</taxon>
        <taxon>Heyndrickxia</taxon>
    </lineage>
</organism>
<dbReference type="EMBL" id="CP010525">
    <property type="protein sequence ID" value="AJO23558.1"/>
    <property type="molecule type" value="Genomic_DNA"/>
</dbReference>
<evidence type="ECO:0000313" key="2">
    <source>
        <dbReference type="EMBL" id="KWZ77209.1"/>
    </source>
</evidence>
<dbReference type="PATRIC" id="fig|1398.18.peg.2746"/>
<reference evidence="1" key="1">
    <citation type="submission" date="2015-01" db="EMBL/GenBank/DDBJ databases">
        <title>Comparative genome analysis of Bacillus coagulans HM-08, Clostridium butyricum HM-68, Bacillus subtilis HM-66 and Bacillus licheniformis BL-09.</title>
        <authorList>
            <person name="Zhang H."/>
        </authorList>
    </citation>
    <scope>NUCLEOTIDE SEQUENCE [LARGE SCALE GENOMIC DNA]</scope>
    <source>
        <strain evidence="1">HM-08</strain>
    </source>
</reference>
<dbReference type="EMBL" id="LRPN01000177">
    <property type="protein sequence ID" value="KWZ77209.1"/>
    <property type="molecule type" value="Genomic_DNA"/>
</dbReference>
<gene>
    <name evidence="2" type="ORF">HMPREF3213_03398</name>
    <name evidence="1" type="ORF">SB48_HM08orf04402</name>
</gene>
<sequence length="66" mass="7797">MLYKILDFFSSMTYYNITSDYKKRKGEENRMGIIVCQSCDATIDHVEEEKVSVLYSTCDQCKHEEE</sequence>
<reference evidence="4" key="3">
    <citation type="submission" date="2016-01" db="EMBL/GenBank/DDBJ databases">
        <authorList>
            <person name="Mitreva M."/>
            <person name="Pepin K.H."/>
            <person name="Mihindukulasuriya K.A."/>
            <person name="Fulton R."/>
            <person name="Fronick C."/>
            <person name="O'Laughlin M."/>
            <person name="Miner T."/>
            <person name="Herter B."/>
            <person name="Rosa B.A."/>
            <person name="Cordes M."/>
            <person name="Tomlinson C."/>
            <person name="Wollam A."/>
            <person name="Palsikar V.B."/>
            <person name="Mardis E.R."/>
            <person name="Wilson R.K."/>
        </authorList>
    </citation>
    <scope>NUCLEOTIDE SEQUENCE [LARGE SCALE GENOMIC DNA]</scope>
    <source>
        <strain evidence="4">GED7749B</strain>
    </source>
</reference>
<name>A0A0C5C5F3_HEYCO</name>
<dbReference type="Pfam" id="PF13790">
    <property type="entry name" value="SR1P"/>
    <property type="match status" value="1"/>
</dbReference>
<dbReference type="AlphaFoldDB" id="A0A0C5C5F3"/>
<keyword evidence="3" id="KW-1185">Reference proteome</keyword>
<protein>
    <recommendedName>
        <fullName evidence="5">SR1 protein</fullName>
    </recommendedName>
</protein>
<dbReference type="InterPro" id="IPR025236">
    <property type="entry name" value="SR1P"/>
</dbReference>